<gene>
    <name evidence="3" type="ORF">GON05_37585</name>
</gene>
<evidence type="ECO:0000256" key="1">
    <source>
        <dbReference type="ARBA" id="ARBA00005662"/>
    </source>
</evidence>
<dbReference type="InterPro" id="IPR019079">
    <property type="entry name" value="Capsule_synth_CapA"/>
</dbReference>
<evidence type="ECO:0000259" key="2">
    <source>
        <dbReference type="SMART" id="SM00854"/>
    </source>
</evidence>
<evidence type="ECO:0000313" key="4">
    <source>
        <dbReference type="Proteomes" id="UP000467637"/>
    </source>
</evidence>
<dbReference type="Pfam" id="PF09587">
    <property type="entry name" value="PGA_cap"/>
    <property type="match status" value="1"/>
</dbReference>
<dbReference type="PANTHER" id="PTHR33393:SF12">
    <property type="entry name" value="CAPSULE BIOSYNTHESIS PROTEIN CAPA"/>
    <property type="match status" value="1"/>
</dbReference>
<evidence type="ECO:0000313" key="3">
    <source>
        <dbReference type="EMBL" id="MVQ40309.1"/>
    </source>
</evidence>
<dbReference type="SUPFAM" id="SSF56300">
    <property type="entry name" value="Metallo-dependent phosphatases"/>
    <property type="match status" value="1"/>
</dbReference>
<dbReference type="InterPro" id="IPR029052">
    <property type="entry name" value="Metallo-depent_PP-like"/>
</dbReference>
<proteinExistence type="inferred from homology"/>
<dbReference type="Gene3D" id="3.60.21.10">
    <property type="match status" value="1"/>
</dbReference>
<protein>
    <recommendedName>
        <fullName evidence="2">Capsule synthesis protein CapA domain-containing protein</fullName>
    </recommendedName>
</protein>
<keyword evidence="4" id="KW-1185">Reference proteome</keyword>
<dbReference type="EMBL" id="WSEM01000039">
    <property type="protein sequence ID" value="MVQ40309.1"/>
    <property type="molecule type" value="Genomic_DNA"/>
</dbReference>
<organism evidence="3 4">
    <name type="scientific">Paenibacillus anseongense</name>
    <dbReference type="NCBI Taxonomy" id="2682845"/>
    <lineage>
        <taxon>Bacteria</taxon>
        <taxon>Bacillati</taxon>
        <taxon>Bacillota</taxon>
        <taxon>Bacilli</taxon>
        <taxon>Bacillales</taxon>
        <taxon>Paenibacillaceae</taxon>
        <taxon>Paenibacillus</taxon>
    </lineage>
</organism>
<dbReference type="PANTHER" id="PTHR33393">
    <property type="entry name" value="POLYGLUTAMINE SYNTHESIS ACCESSORY PROTEIN RV0574C-RELATED"/>
    <property type="match status" value="1"/>
</dbReference>
<reference evidence="3 4" key="1">
    <citation type="submission" date="2019-12" db="EMBL/GenBank/DDBJ databases">
        <authorList>
            <person name="Huq M.A."/>
        </authorList>
    </citation>
    <scope>NUCLEOTIDE SEQUENCE [LARGE SCALE GENOMIC DNA]</scope>
    <source>
        <strain evidence="3 4">MAH-34</strain>
    </source>
</reference>
<name>A0ABW9UJE8_9BACL</name>
<dbReference type="Proteomes" id="UP000467637">
    <property type="component" value="Unassembled WGS sequence"/>
</dbReference>
<dbReference type="SMART" id="SM00854">
    <property type="entry name" value="PGA_cap"/>
    <property type="match status" value="1"/>
</dbReference>
<sequence>MPHPKGKAYLVNRIDSAQIAQEVEQAKRISDVVVVAMHWGTEYETLPNESQMALAQKLADYGVHIVIGNHPHVLQPPAWVSGINGHKTLVLYSLGNFISAQGGVAKRVGGMATIDVVKRMGKERTITLKQPSFLPTFTSYQNLTQFKVLPLKQAAPVQIRNGTIQFDPIKQHMRTYMQELHFIGTE</sequence>
<dbReference type="InterPro" id="IPR052169">
    <property type="entry name" value="CW_Biosynth-Accessory"/>
</dbReference>
<comment type="similarity">
    <text evidence="1">Belongs to the CapA family.</text>
</comment>
<comment type="caution">
    <text evidence="3">The sequence shown here is derived from an EMBL/GenBank/DDBJ whole genome shotgun (WGS) entry which is preliminary data.</text>
</comment>
<accession>A0ABW9UJE8</accession>
<feature type="domain" description="Capsule synthesis protein CapA" evidence="2">
    <location>
        <begin position="1"/>
        <end position="101"/>
    </location>
</feature>